<dbReference type="EMBL" id="JBBPBK010000016">
    <property type="protein sequence ID" value="KAK9267603.1"/>
    <property type="molecule type" value="Genomic_DNA"/>
</dbReference>
<feature type="transmembrane region" description="Helical" evidence="1">
    <location>
        <begin position="31"/>
        <end position="49"/>
    </location>
</feature>
<organism evidence="2 3">
    <name type="scientific">Liquidambar formosana</name>
    <name type="common">Formosan gum</name>
    <dbReference type="NCBI Taxonomy" id="63359"/>
    <lineage>
        <taxon>Eukaryota</taxon>
        <taxon>Viridiplantae</taxon>
        <taxon>Streptophyta</taxon>
        <taxon>Embryophyta</taxon>
        <taxon>Tracheophyta</taxon>
        <taxon>Spermatophyta</taxon>
        <taxon>Magnoliopsida</taxon>
        <taxon>eudicotyledons</taxon>
        <taxon>Gunneridae</taxon>
        <taxon>Pentapetalae</taxon>
        <taxon>Saxifragales</taxon>
        <taxon>Altingiaceae</taxon>
        <taxon>Liquidambar</taxon>
    </lineage>
</organism>
<keyword evidence="1" id="KW-1133">Transmembrane helix</keyword>
<reference evidence="2 3" key="1">
    <citation type="journal article" date="2024" name="Plant J.">
        <title>Genome sequences and population genomics reveal climatic adaptation and genomic divergence between two closely related sweetgum species.</title>
        <authorList>
            <person name="Xu W.Q."/>
            <person name="Ren C.Q."/>
            <person name="Zhang X.Y."/>
            <person name="Comes H.P."/>
            <person name="Liu X.H."/>
            <person name="Li Y.G."/>
            <person name="Kettle C.J."/>
            <person name="Jalonen R."/>
            <person name="Gaisberger H."/>
            <person name="Ma Y.Z."/>
            <person name="Qiu Y.X."/>
        </authorList>
    </citation>
    <scope>NUCLEOTIDE SEQUENCE [LARGE SCALE GENOMIC DNA]</scope>
    <source>
        <strain evidence="2">Hangzhou</strain>
    </source>
</reference>
<comment type="caution">
    <text evidence="2">The sequence shown here is derived from an EMBL/GenBank/DDBJ whole genome shotgun (WGS) entry which is preliminary data.</text>
</comment>
<name>A0AAP0N6T5_LIQFO</name>
<protein>
    <submittedName>
        <fullName evidence="2">Uncharacterized protein</fullName>
    </submittedName>
</protein>
<dbReference type="AlphaFoldDB" id="A0AAP0N6T5"/>
<keyword evidence="1" id="KW-0472">Membrane</keyword>
<sequence length="111" mass="12816">MQFLMDIYGIYILFLHFNSSSSYFLFLKHIITINTIPFLFLYPVFGWGVRTREGKGGKEKRRDGKSLVCLVEGKGGRMERGGRIRNPSFPLFPFPPILGGFEEGNRTFLFK</sequence>
<evidence type="ECO:0000313" key="2">
    <source>
        <dbReference type="EMBL" id="KAK9267603.1"/>
    </source>
</evidence>
<feature type="transmembrane region" description="Helical" evidence="1">
    <location>
        <begin position="7"/>
        <end position="25"/>
    </location>
</feature>
<keyword evidence="1" id="KW-0812">Transmembrane</keyword>
<gene>
    <name evidence="2" type="ORF">L1049_010034</name>
</gene>
<proteinExistence type="predicted"/>
<dbReference type="Proteomes" id="UP001415857">
    <property type="component" value="Unassembled WGS sequence"/>
</dbReference>
<keyword evidence="3" id="KW-1185">Reference proteome</keyword>
<evidence type="ECO:0000256" key="1">
    <source>
        <dbReference type="SAM" id="Phobius"/>
    </source>
</evidence>
<evidence type="ECO:0000313" key="3">
    <source>
        <dbReference type="Proteomes" id="UP001415857"/>
    </source>
</evidence>
<accession>A0AAP0N6T5</accession>